<protein>
    <submittedName>
        <fullName evidence="3">Uncharacterized protein</fullName>
    </submittedName>
</protein>
<dbReference type="InterPro" id="IPR046960">
    <property type="entry name" value="PPR_At4g14850-like_plant"/>
</dbReference>
<dbReference type="InterPro" id="IPR011990">
    <property type="entry name" value="TPR-like_helical_dom_sf"/>
</dbReference>
<dbReference type="InterPro" id="IPR046848">
    <property type="entry name" value="E_motif"/>
</dbReference>
<dbReference type="GO" id="GO:0009451">
    <property type="term" value="P:RNA modification"/>
    <property type="evidence" value="ECO:0007669"/>
    <property type="project" value="InterPro"/>
</dbReference>
<evidence type="ECO:0000313" key="3">
    <source>
        <dbReference type="EMBL" id="CAA7388507.1"/>
    </source>
</evidence>
<feature type="repeat" description="PPR" evidence="2">
    <location>
        <begin position="309"/>
        <end position="343"/>
    </location>
</feature>
<dbReference type="PROSITE" id="PS51375">
    <property type="entry name" value="PPR"/>
    <property type="match status" value="4"/>
</dbReference>
<dbReference type="PANTHER" id="PTHR47926">
    <property type="entry name" value="PENTATRICOPEPTIDE REPEAT-CONTAINING PROTEIN"/>
    <property type="match status" value="1"/>
</dbReference>
<dbReference type="EMBL" id="LR746264">
    <property type="protein sequence ID" value="CAA7388507.1"/>
    <property type="molecule type" value="Genomic_DNA"/>
</dbReference>
<dbReference type="Pfam" id="PF13041">
    <property type="entry name" value="PPR_2"/>
    <property type="match status" value="2"/>
</dbReference>
<dbReference type="AlphaFoldDB" id="A0A7I8JYS4"/>
<dbReference type="InterPro" id="IPR002885">
    <property type="entry name" value="PPR_rpt"/>
</dbReference>
<organism evidence="3 4">
    <name type="scientific">Spirodela intermedia</name>
    <name type="common">Intermediate duckweed</name>
    <dbReference type="NCBI Taxonomy" id="51605"/>
    <lineage>
        <taxon>Eukaryota</taxon>
        <taxon>Viridiplantae</taxon>
        <taxon>Streptophyta</taxon>
        <taxon>Embryophyta</taxon>
        <taxon>Tracheophyta</taxon>
        <taxon>Spermatophyta</taxon>
        <taxon>Magnoliopsida</taxon>
        <taxon>Liliopsida</taxon>
        <taxon>Araceae</taxon>
        <taxon>Lemnoideae</taxon>
        <taxon>Spirodela</taxon>
    </lineage>
</organism>
<dbReference type="SUPFAM" id="SSF48452">
    <property type="entry name" value="TPR-like"/>
    <property type="match status" value="1"/>
</dbReference>
<evidence type="ECO:0000256" key="1">
    <source>
        <dbReference type="ARBA" id="ARBA00022737"/>
    </source>
</evidence>
<feature type="repeat" description="PPR" evidence="2">
    <location>
        <begin position="410"/>
        <end position="444"/>
    </location>
</feature>
<keyword evidence="1" id="KW-0677">Repeat</keyword>
<evidence type="ECO:0000256" key="2">
    <source>
        <dbReference type="PROSITE-ProRule" id="PRU00708"/>
    </source>
</evidence>
<accession>A0A7I8JYS4</accession>
<dbReference type="GO" id="GO:0003723">
    <property type="term" value="F:RNA binding"/>
    <property type="evidence" value="ECO:0007669"/>
    <property type="project" value="InterPro"/>
</dbReference>
<evidence type="ECO:0000313" key="4">
    <source>
        <dbReference type="Proteomes" id="UP000663760"/>
    </source>
</evidence>
<dbReference type="Gene3D" id="1.25.40.10">
    <property type="entry name" value="Tetratricopeptide repeat domain"/>
    <property type="match status" value="4"/>
</dbReference>
<dbReference type="Pfam" id="PF20431">
    <property type="entry name" value="E_motif"/>
    <property type="match status" value="1"/>
</dbReference>
<dbReference type="Pfam" id="PF12854">
    <property type="entry name" value="PPR_1"/>
    <property type="match status" value="1"/>
</dbReference>
<proteinExistence type="predicted"/>
<reference evidence="3" key="1">
    <citation type="submission" date="2020-02" db="EMBL/GenBank/DDBJ databases">
        <authorList>
            <person name="Scholz U."/>
            <person name="Mascher M."/>
            <person name="Fiebig A."/>
        </authorList>
    </citation>
    <scope>NUCLEOTIDE SEQUENCE</scope>
</reference>
<gene>
    <name evidence="3" type="ORF">SI8410_01000716</name>
</gene>
<feature type="repeat" description="PPR" evidence="2">
    <location>
        <begin position="143"/>
        <end position="173"/>
    </location>
</feature>
<dbReference type="NCBIfam" id="TIGR00756">
    <property type="entry name" value="PPR"/>
    <property type="match status" value="6"/>
</dbReference>
<dbReference type="OrthoDB" id="1865464at2759"/>
<dbReference type="PANTHER" id="PTHR47926:SF436">
    <property type="entry name" value="PENTATRICOPEPTIDE REPEAT-CONTAINING PROTEIN ELI1, CHLOROPLASTIC-LIKE ISOFORM X2"/>
    <property type="match status" value="1"/>
</dbReference>
<name>A0A7I8JYS4_SPIIN</name>
<feature type="repeat" description="PPR" evidence="2">
    <location>
        <begin position="174"/>
        <end position="208"/>
    </location>
</feature>
<dbReference type="Proteomes" id="UP000663760">
    <property type="component" value="Chromosome 1"/>
</dbReference>
<dbReference type="Pfam" id="PF01535">
    <property type="entry name" value="PPR"/>
    <property type="match status" value="4"/>
</dbReference>
<keyword evidence="4" id="KW-1185">Reference proteome</keyword>
<dbReference type="FunFam" id="1.25.40.10:FF:000090">
    <property type="entry name" value="Pentatricopeptide repeat-containing protein, chloroplastic"/>
    <property type="match status" value="1"/>
</dbReference>
<sequence length="631" mass="68433">MSRRPPQPFRWSSVDSLLKARQAHAQIVVLDQNHRHPQNLLLSKLVDLRCPLDYSSAVFRRIVLPDDFSYSSMIRALVIAGEPRKSVSLYMELLLLGGGGGAAAPKPSHLAYPFVLKAASALSMVELGRQVHAQICKLGFHGDLFVGNSLIDMYCKCSLMEDARKMFDGMPNRDQVSWNSIISGYASCGRTSCSLQLFDEMPASGNVVCWTAIANGLGREGRISDMLVFFRRMLLSGDGAAPNAATMVSLLAACSSSCNWPAGRWVSSFIDVNAVPVNVMVTTALVDMHCRCGALTEARRRFDEAPQKNLATWNAMMTGYVRGGRPESAVNLFSHMTATSLAPNQITLVNLLSAFASMGALERGKEAHVELARSGADVNVFLSTALVDMYAKCGEIALACLVFVKAPRKDLGLWNAMVTGLAAHGLAAEALTVFSQMSSAGAAPNEVTFVGILSACSHAGLVDPGRENFRKMRKVYGLKPDLEHYACMVDLLGRAGHVEEALAMVEDMEMEPDFVIWGSLLNACRIHHEIELAEKISKAVVFSSSKVANLGCSVLLSNIFASAGMWAEVARVRRLMKETGERKVSGCSWMEAEGAMHRFIVEDTAHDASSELYVTLNTSLVDGRGEHGGKI</sequence>
<dbReference type="FunFam" id="1.25.40.10:FF:000344">
    <property type="entry name" value="Pentatricopeptide repeat-containing protein"/>
    <property type="match status" value="1"/>
</dbReference>